<protein>
    <submittedName>
        <fullName evidence="1">Uncharacterized protein</fullName>
    </submittedName>
</protein>
<reference evidence="1 2" key="1">
    <citation type="journal article" date="2011" name="Front. Microbiol.">
        <title>Two Strains of Crocosphaera watsonii with Highly Conserved Genomes are Distinguished by Strain-Specific Features.</title>
        <authorList>
            <person name="Bench S.R."/>
            <person name="Ilikchyan I.N."/>
            <person name="Tripp H.J."/>
            <person name="Zehr J.P."/>
        </authorList>
    </citation>
    <scope>NUCLEOTIDE SEQUENCE [LARGE SCALE GENOMIC DNA]</scope>
    <source>
        <strain evidence="1 2">WH 0003</strain>
    </source>
</reference>
<gene>
    <name evidence="1" type="ORF">CWATWH0003_B055</name>
</gene>
<organism evidence="1 2">
    <name type="scientific">Crocosphaera watsonii WH 0003</name>
    <dbReference type="NCBI Taxonomy" id="423471"/>
    <lineage>
        <taxon>Bacteria</taxon>
        <taxon>Bacillati</taxon>
        <taxon>Cyanobacteriota</taxon>
        <taxon>Cyanophyceae</taxon>
        <taxon>Oscillatoriophycideae</taxon>
        <taxon>Chroococcales</taxon>
        <taxon>Aphanothecaceae</taxon>
        <taxon>Crocosphaera</taxon>
    </lineage>
</organism>
<sequence length="45" mass="5404">MIDFLVQIIPQYKHEFCHVYTELFIEDVKQAQNSFWEIETSSKPA</sequence>
<dbReference type="RefSeq" id="WP_007313435.1">
    <property type="nucleotide sequence ID" value="NZ_AESD01000936.1"/>
</dbReference>
<evidence type="ECO:0000313" key="2">
    <source>
        <dbReference type="Proteomes" id="UP000003477"/>
    </source>
</evidence>
<dbReference type="PATRIC" id="fig|423471.3.peg.5334"/>
<dbReference type="GeneID" id="88769738"/>
<evidence type="ECO:0000313" key="1">
    <source>
        <dbReference type="EMBL" id="EHJ09518.1"/>
    </source>
</evidence>
<proteinExistence type="predicted"/>
<name>G5JE68_CROWT</name>
<dbReference type="EMBL" id="AESD01000936">
    <property type="protein sequence ID" value="EHJ09518.1"/>
    <property type="molecule type" value="Genomic_DNA"/>
</dbReference>
<accession>G5JE68</accession>
<dbReference type="Proteomes" id="UP000003477">
    <property type="component" value="Unassembled WGS sequence"/>
</dbReference>
<dbReference type="AlphaFoldDB" id="G5JE68"/>
<comment type="caution">
    <text evidence="1">The sequence shown here is derived from an EMBL/GenBank/DDBJ whole genome shotgun (WGS) entry which is preliminary data.</text>
</comment>